<dbReference type="InterPro" id="IPR000836">
    <property type="entry name" value="PRTase_dom"/>
</dbReference>
<dbReference type="GO" id="GO:0005737">
    <property type="term" value="C:cytoplasm"/>
    <property type="evidence" value="ECO:0007669"/>
    <property type="project" value="UniProtKB-SubCell"/>
</dbReference>
<dbReference type="InterPro" id="IPR000182">
    <property type="entry name" value="GNAT_dom"/>
</dbReference>
<evidence type="ECO:0000256" key="7">
    <source>
        <dbReference type="ARBA" id="ARBA00022726"/>
    </source>
</evidence>
<dbReference type="RefSeq" id="WP_184786497.1">
    <property type="nucleotide sequence ID" value="NZ_BONT01000014.1"/>
</dbReference>
<dbReference type="Gene3D" id="3.40.50.2020">
    <property type="match status" value="1"/>
</dbReference>
<dbReference type="Pfam" id="PF00156">
    <property type="entry name" value="Pribosyltran"/>
    <property type="match status" value="1"/>
</dbReference>
<keyword evidence="4" id="KW-0963">Cytoplasm</keyword>
<dbReference type="InterPro" id="IPR029057">
    <property type="entry name" value="PRTase-like"/>
</dbReference>
<protein>
    <submittedName>
        <fullName evidence="10">Adenine/guanine phosphoribosyltransferase-like PRPP-binding protein</fullName>
    </submittedName>
</protein>
<comment type="subunit">
    <text evidence="3">Homodimer.</text>
</comment>
<dbReference type="SUPFAM" id="SSF55729">
    <property type="entry name" value="Acyl-CoA N-acyltransferases (Nat)"/>
    <property type="match status" value="1"/>
</dbReference>
<keyword evidence="11" id="KW-1185">Reference proteome</keyword>
<proteinExistence type="inferred from homology"/>
<evidence type="ECO:0000259" key="9">
    <source>
        <dbReference type="PROSITE" id="PS51186"/>
    </source>
</evidence>
<keyword evidence="6 10" id="KW-0808">Transferase</keyword>
<reference evidence="10 11" key="1">
    <citation type="submission" date="2020-08" db="EMBL/GenBank/DDBJ databases">
        <title>Genomic Encyclopedia of Type Strains, Phase IV (KMG-IV): sequencing the most valuable type-strain genomes for metagenomic binning, comparative biology and taxonomic classification.</title>
        <authorList>
            <person name="Goeker M."/>
        </authorList>
    </citation>
    <scope>NUCLEOTIDE SEQUENCE [LARGE SCALE GENOMIC DNA]</scope>
    <source>
        <strain evidence="10 11">YIM 65646</strain>
    </source>
</reference>
<keyword evidence="7" id="KW-0660">Purine salvage</keyword>
<evidence type="ECO:0000256" key="6">
    <source>
        <dbReference type="ARBA" id="ARBA00022679"/>
    </source>
</evidence>
<evidence type="ECO:0000256" key="3">
    <source>
        <dbReference type="ARBA" id="ARBA00011738"/>
    </source>
</evidence>
<dbReference type="Proteomes" id="UP000548476">
    <property type="component" value="Unassembled WGS sequence"/>
</dbReference>
<accession>A0A841F8Z4</accession>
<name>A0A841F8Z4_9ACTN</name>
<gene>
    <name evidence="10" type="ORF">HNR73_001451</name>
</gene>
<dbReference type="EMBL" id="JACHGT010000003">
    <property type="protein sequence ID" value="MBB6033601.1"/>
    <property type="molecule type" value="Genomic_DNA"/>
</dbReference>
<evidence type="ECO:0000256" key="1">
    <source>
        <dbReference type="ARBA" id="ARBA00004496"/>
    </source>
</evidence>
<evidence type="ECO:0000256" key="8">
    <source>
        <dbReference type="ARBA" id="ARBA00025704"/>
    </source>
</evidence>
<evidence type="ECO:0000256" key="2">
    <source>
        <dbReference type="ARBA" id="ARBA00008391"/>
    </source>
</evidence>
<dbReference type="Pfam" id="PF00583">
    <property type="entry name" value="Acetyltransf_1"/>
    <property type="match status" value="1"/>
</dbReference>
<evidence type="ECO:0000256" key="4">
    <source>
        <dbReference type="ARBA" id="ARBA00022490"/>
    </source>
</evidence>
<comment type="subcellular location">
    <subcellularLocation>
        <location evidence="1">Cytoplasm</location>
    </subcellularLocation>
</comment>
<dbReference type="AlphaFoldDB" id="A0A841F8Z4"/>
<dbReference type="InterPro" id="IPR050120">
    <property type="entry name" value="Adenine_PRTase"/>
</dbReference>
<dbReference type="PANTHER" id="PTHR11776">
    <property type="entry name" value="ADENINE PHOSPHORIBOSYLTRANSFERASE"/>
    <property type="match status" value="1"/>
</dbReference>
<comment type="caution">
    <text evidence="10">The sequence shown here is derived from an EMBL/GenBank/DDBJ whole genome shotgun (WGS) entry which is preliminary data.</text>
</comment>
<evidence type="ECO:0000256" key="5">
    <source>
        <dbReference type="ARBA" id="ARBA00022676"/>
    </source>
</evidence>
<evidence type="ECO:0000313" key="11">
    <source>
        <dbReference type="Proteomes" id="UP000548476"/>
    </source>
</evidence>
<organism evidence="10 11">
    <name type="scientific">Phytomonospora endophytica</name>
    <dbReference type="NCBI Taxonomy" id="714109"/>
    <lineage>
        <taxon>Bacteria</taxon>
        <taxon>Bacillati</taxon>
        <taxon>Actinomycetota</taxon>
        <taxon>Actinomycetes</taxon>
        <taxon>Micromonosporales</taxon>
        <taxon>Micromonosporaceae</taxon>
        <taxon>Phytomonospora</taxon>
    </lineage>
</organism>
<dbReference type="InterPro" id="IPR016181">
    <property type="entry name" value="Acyl_CoA_acyltransferase"/>
</dbReference>
<dbReference type="SUPFAM" id="SSF53271">
    <property type="entry name" value="PRTase-like"/>
    <property type="match status" value="1"/>
</dbReference>
<evidence type="ECO:0000313" key="10">
    <source>
        <dbReference type="EMBL" id="MBB6033601.1"/>
    </source>
</evidence>
<dbReference type="CDD" id="cd06223">
    <property type="entry name" value="PRTases_typeI"/>
    <property type="match status" value="1"/>
</dbReference>
<dbReference type="GO" id="GO:0016747">
    <property type="term" value="F:acyltransferase activity, transferring groups other than amino-acyl groups"/>
    <property type="evidence" value="ECO:0007669"/>
    <property type="project" value="InterPro"/>
</dbReference>
<comment type="similarity">
    <text evidence="2">Belongs to the purine/pyrimidine phosphoribosyltransferase family.</text>
</comment>
<dbReference type="GO" id="GO:0006166">
    <property type="term" value="P:purine ribonucleoside salvage"/>
    <property type="evidence" value="ECO:0007669"/>
    <property type="project" value="UniProtKB-KW"/>
</dbReference>
<dbReference type="PANTHER" id="PTHR11776:SF7">
    <property type="entry name" value="PHOSPHORIBOSYLTRANSFERASE DOMAIN-CONTAINING PROTEIN"/>
    <property type="match status" value="1"/>
</dbReference>
<sequence>MADTIIREATEADRPAIDAILTESWGRPYIAVGGRGVVLTGQPALVALLGDEVVGVLVYRVDGDALEVLTINSRAGGAGTGMITAARDHAVSLGLRRLWLVTTNNNSQALRFYQRNGLHLVAVRTGAVAASRKAKPGIALTDADGHAISDELVLEMRLDGVENPYDEPGQAAAVALTRLLSWQGGETDLWPLLADPRATVDVVRGLARPFMGTVDVVLGPDPGGVLFGPLVARELEVPFAPVCRDRRFFFKGPHERASAQAGADELHAHRAALSDGARVLLVDDWSETGSTVRGVAELVAGTGAELVGVSYLVDSLRPEVRAGLEAQGIEVRGLVAVDEFTRR</sequence>
<comment type="pathway">
    <text evidence="8">Purine metabolism.</text>
</comment>
<dbReference type="Gene3D" id="3.40.630.30">
    <property type="match status" value="1"/>
</dbReference>
<dbReference type="PROSITE" id="PS51186">
    <property type="entry name" value="GNAT"/>
    <property type="match status" value="1"/>
</dbReference>
<feature type="domain" description="N-acetyltransferase" evidence="9">
    <location>
        <begin position="4"/>
        <end position="138"/>
    </location>
</feature>
<dbReference type="GO" id="GO:0003999">
    <property type="term" value="F:adenine phosphoribosyltransferase activity"/>
    <property type="evidence" value="ECO:0007669"/>
    <property type="project" value="TreeGrafter"/>
</dbReference>
<keyword evidence="5 10" id="KW-0328">Glycosyltransferase</keyword>